<dbReference type="Pfam" id="PF00134">
    <property type="entry name" value="Cyclin_N"/>
    <property type="match status" value="1"/>
</dbReference>
<sequence>MLKIKRRTTLNNVNATSVEGEIEDNIPDEGDFNVSKIANFRCSATLNFVHLTKIYSLLHHRKMSDLQALHIFVRKPVSEEMIHFLVCTTNSVIQVSSPAQQYPTPPTSPSGKQPSDGIPTLSKFIERLVRHSNVPTSTLMASLVYLTRLRDTLPPDAVGMETTRHRIFLASLILAAKVLNDSSPLNKHWCKYTNGLLSMQEVNASEAELIDYLGWSNLRITNKDLVRNLGHFLEPIKWKLRRKNEHKLSEARSRYLKHSKSSLSLHSSLKTSSTMLSIASEQEFDSPTPPLFSFGKSSISSSSTRRNVSSPLDLSSTSVPSLISSSSSAATSSSTLSSALAENHLHEASRPNLGDIPLKTLHLSGYGKENNRPGKDSLLSNRDASIRLSTYA</sequence>
<dbReference type="Gene3D" id="1.10.472.10">
    <property type="entry name" value="Cyclin-like"/>
    <property type="match status" value="1"/>
</dbReference>
<evidence type="ECO:0000313" key="4">
    <source>
        <dbReference type="Proteomes" id="UP000568158"/>
    </source>
</evidence>
<evidence type="ECO:0000259" key="2">
    <source>
        <dbReference type="Pfam" id="PF00134"/>
    </source>
</evidence>
<evidence type="ECO:0000313" key="3">
    <source>
        <dbReference type="EMBL" id="KAF6012317.1"/>
    </source>
</evidence>
<dbReference type="PANTHER" id="PTHR15615">
    <property type="match status" value="1"/>
</dbReference>
<dbReference type="AlphaFoldDB" id="A0A8H6BIQ4"/>
<proteinExistence type="predicted"/>
<dbReference type="GO" id="GO:0016538">
    <property type="term" value="F:cyclin-dependent protein serine/threonine kinase regulator activity"/>
    <property type="evidence" value="ECO:0007669"/>
    <property type="project" value="TreeGrafter"/>
</dbReference>
<dbReference type="GO" id="GO:0019901">
    <property type="term" value="F:protein kinase binding"/>
    <property type="evidence" value="ECO:0007669"/>
    <property type="project" value="InterPro"/>
</dbReference>
<dbReference type="GO" id="GO:0005634">
    <property type="term" value="C:nucleus"/>
    <property type="evidence" value="ECO:0007669"/>
    <property type="project" value="TreeGrafter"/>
</dbReference>
<feature type="region of interest" description="Disordered" evidence="1">
    <location>
        <begin position="296"/>
        <end position="319"/>
    </location>
</feature>
<name>A0A8H6BIQ4_DEKBR</name>
<dbReference type="Proteomes" id="UP000568158">
    <property type="component" value="Unassembled WGS sequence"/>
</dbReference>
<comment type="caution">
    <text evidence="3">The sequence shown here is derived from an EMBL/GenBank/DDBJ whole genome shotgun (WGS) entry which is preliminary data.</text>
</comment>
<dbReference type="SUPFAM" id="SSF47954">
    <property type="entry name" value="Cyclin-like"/>
    <property type="match status" value="1"/>
</dbReference>
<dbReference type="PANTHER" id="PTHR15615:SF10">
    <property type="entry name" value="PHO85 CYCLIN-2-RELATED"/>
    <property type="match status" value="1"/>
</dbReference>
<dbReference type="EMBL" id="JABCYN010000024">
    <property type="protein sequence ID" value="KAF6012317.1"/>
    <property type="molecule type" value="Genomic_DNA"/>
</dbReference>
<feature type="domain" description="Cyclin N-terminal" evidence="2">
    <location>
        <begin position="120"/>
        <end position="216"/>
    </location>
</feature>
<dbReference type="GO" id="GO:0000307">
    <property type="term" value="C:cyclin-dependent protein kinase holoenzyme complex"/>
    <property type="evidence" value="ECO:0007669"/>
    <property type="project" value="TreeGrafter"/>
</dbReference>
<gene>
    <name evidence="3" type="ORF">HII12_002470</name>
</gene>
<feature type="region of interest" description="Disordered" evidence="1">
    <location>
        <begin position="97"/>
        <end position="117"/>
    </location>
</feature>
<organism evidence="3 4">
    <name type="scientific">Dekkera bruxellensis</name>
    <name type="common">Brettanomyces custersii</name>
    <dbReference type="NCBI Taxonomy" id="5007"/>
    <lineage>
        <taxon>Eukaryota</taxon>
        <taxon>Fungi</taxon>
        <taxon>Dikarya</taxon>
        <taxon>Ascomycota</taxon>
        <taxon>Saccharomycotina</taxon>
        <taxon>Pichiomycetes</taxon>
        <taxon>Pichiales</taxon>
        <taxon>Pichiaceae</taxon>
        <taxon>Brettanomyces</taxon>
    </lineage>
</organism>
<protein>
    <recommendedName>
        <fullName evidence="2">Cyclin N-terminal domain-containing protein</fullName>
    </recommendedName>
</protein>
<reference evidence="3 4" key="1">
    <citation type="journal article" date="2020" name="Appl. Microbiol. Biotechnol.">
        <title>Targeted gene deletion in Brettanomyces bruxellensis with an expression-free CRISPR-Cas9 system.</title>
        <authorList>
            <person name="Varela C."/>
            <person name="Bartel C."/>
            <person name="Onetto C."/>
            <person name="Borneman A."/>
        </authorList>
    </citation>
    <scope>NUCLEOTIDE SEQUENCE [LARGE SCALE GENOMIC DNA]</scope>
    <source>
        <strain evidence="3 4">AWRI1613</strain>
    </source>
</reference>
<accession>A0A8H6BIQ4</accession>
<dbReference type="InterPro" id="IPR013922">
    <property type="entry name" value="Cyclin_PHO80-like"/>
</dbReference>
<dbReference type="InterPro" id="IPR006671">
    <property type="entry name" value="Cyclin_N"/>
</dbReference>
<evidence type="ECO:0000256" key="1">
    <source>
        <dbReference type="SAM" id="MobiDB-lite"/>
    </source>
</evidence>
<dbReference type="CDD" id="cd20557">
    <property type="entry name" value="CYCLIN_ScPCL1-like"/>
    <property type="match status" value="1"/>
</dbReference>
<dbReference type="InterPro" id="IPR036915">
    <property type="entry name" value="Cyclin-like_sf"/>
</dbReference>